<gene>
    <name evidence="1" type="ORF">TX23_16915</name>
</gene>
<sequence>MKLRPELSTLRSLLFTYSIENYDDPERERFIASKNINNETELAELFERLTKPEFLSYKPEIQQWHIDTLHYYLNTDENFDSVFYLFDTYFDDEIIDHRQFMAVLLRCLQHYKIESDAS</sequence>
<dbReference type="PATRIC" id="fig|1615673.3.peg.4483"/>
<reference evidence="1 2" key="1">
    <citation type="submission" date="2015-02" db="EMBL/GenBank/DDBJ databases">
        <title>Two Pseudomonas sp. nov., isolated from raw milk.</title>
        <authorList>
            <person name="Wenning M."/>
            <person name="von Neubeck M."/>
            <person name="Huptas C."/>
            <person name="Scherer S."/>
        </authorList>
    </citation>
    <scope>NUCLEOTIDE SEQUENCE [LARGE SCALE GENOMIC DNA]</scope>
    <source>
        <strain evidence="1 2">DSM 29164</strain>
    </source>
</reference>
<comment type="caution">
    <text evidence="1">The sequence shown here is derived from an EMBL/GenBank/DDBJ whole genome shotgun (WGS) entry which is preliminary data.</text>
</comment>
<evidence type="ECO:0000313" key="2">
    <source>
        <dbReference type="Proteomes" id="UP000050852"/>
    </source>
</evidence>
<protein>
    <recommendedName>
        <fullName evidence="3">CdiI immunity protein domain-containing protein</fullName>
    </recommendedName>
</protein>
<evidence type="ECO:0008006" key="3">
    <source>
        <dbReference type="Google" id="ProtNLM"/>
    </source>
</evidence>
<dbReference type="Proteomes" id="UP000050852">
    <property type="component" value="Unassembled WGS sequence"/>
</dbReference>
<proteinExistence type="predicted"/>
<evidence type="ECO:0000313" key="1">
    <source>
        <dbReference type="EMBL" id="KRP71072.1"/>
    </source>
</evidence>
<dbReference type="AlphaFoldDB" id="A0A0R3ACQ9"/>
<name>A0A0R3ACQ9_9PSED</name>
<organism evidence="1 2">
    <name type="scientific">Pseudomonas paralactis</name>
    <dbReference type="NCBI Taxonomy" id="1615673"/>
    <lineage>
        <taxon>Bacteria</taxon>
        <taxon>Pseudomonadati</taxon>
        <taxon>Pseudomonadota</taxon>
        <taxon>Gammaproteobacteria</taxon>
        <taxon>Pseudomonadales</taxon>
        <taxon>Pseudomonadaceae</taxon>
        <taxon>Pseudomonas</taxon>
    </lineage>
</organism>
<dbReference type="RefSeq" id="WP_057703181.1">
    <property type="nucleotide sequence ID" value="NZ_JAUKOF010000043.1"/>
</dbReference>
<dbReference type="OrthoDB" id="6895414at2"/>
<accession>A0A0R3ACQ9</accession>
<dbReference type="EMBL" id="JYLN01000006">
    <property type="protein sequence ID" value="KRP71072.1"/>
    <property type="molecule type" value="Genomic_DNA"/>
</dbReference>